<protein>
    <recommendedName>
        <fullName evidence="4">Conjugal transfer protein TraO</fullName>
    </recommendedName>
</protein>
<comment type="caution">
    <text evidence="2">The sequence shown here is derived from an EMBL/GenBank/DDBJ whole genome shotgun (WGS) entry which is preliminary data.</text>
</comment>
<dbReference type="AlphaFoldDB" id="A0A328BTX3"/>
<dbReference type="RefSeq" id="WP_111477263.1">
    <property type="nucleotide sequence ID" value="NZ_QHKM01000001.1"/>
</dbReference>
<sequence>MQLLYPLALAVSLSLPALAQTAPSTRPAPRNLVEFGAGRSLNGSGDYFCQKFHVGYARTLGRHFSVGPRLALINGSTDIYFGQGATLPITYRAINLEGEAYYAPFGYERRFVFAFGAGAYVGHTRQHDFYYAGWGRNANNEWVFDSRPRNTQGFHVGYLASLNADYVVDDEQRWLLGAKLALQNDTYGNILPGAQLRLARRF</sequence>
<accession>A0A328BTX3</accession>
<keyword evidence="3" id="KW-1185">Reference proteome</keyword>
<feature type="chain" id="PRO_5016348549" description="Conjugal transfer protein TraO" evidence="1">
    <location>
        <begin position="20"/>
        <end position="202"/>
    </location>
</feature>
<dbReference type="EMBL" id="QHKM01000001">
    <property type="protein sequence ID" value="RAK70513.1"/>
    <property type="molecule type" value="Genomic_DNA"/>
</dbReference>
<evidence type="ECO:0008006" key="4">
    <source>
        <dbReference type="Google" id="ProtNLM"/>
    </source>
</evidence>
<reference evidence="3" key="1">
    <citation type="submission" date="2018-05" db="EMBL/GenBank/DDBJ databases">
        <authorList>
            <person name="Nie L."/>
        </authorList>
    </citation>
    <scope>NUCLEOTIDE SEQUENCE [LARGE SCALE GENOMIC DNA]</scope>
    <source>
        <strain evidence="3">NL</strain>
    </source>
</reference>
<evidence type="ECO:0000256" key="1">
    <source>
        <dbReference type="SAM" id="SignalP"/>
    </source>
</evidence>
<dbReference type="OrthoDB" id="876190at2"/>
<evidence type="ECO:0000313" key="2">
    <source>
        <dbReference type="EMBL" id="RAK70513.1"/>
    </source>
</evidence>
<gene>
    <name evidence="2" type="ORF">DLM85_06675</name>
</gene>
<dbReference type="Proteomes" id="UP000248553">
    <property type="component" value="Unassembled WGS sequence"/>
</dbReference>
<organism evidence="2 3">
    <name type="scientific">Hymenobacter edaphi</name>
    <dbReference type="NCBI Taxonomy" id="2211146"/>
    <lineage>
        <taxon>Bacteria</taxon>
        <taxon>Pseudomonadati</taxon>
        <taxon>Bacteroidota</taxon>
        <taxon>Cytophagia</taxon>
        <taxon>Cytophagales</taxon>
        <taxon>Hymenobacteraceae</taxon>
        <taxon>Hymenobacter</taxon>
    </lineage>
</organism>
<keyword evidence="1" id="KW-0732">Signal</keyword>
<proteinExistence type="predicted"/>
<feature type="signal peptide" evidence="1">
    <location>
        <begin position="1"/>
        <end position="19"/>
    </location>
</feature>
<name>A0A328BTX3_9BACT</name>
<evidence type="ECO:0000313" key="3">
    <source>
        <dbReference type="Proteomes" id="UP000248553"/>
    </source>
</evidence>